<comment type="similarity">
    <text evidence="1 2">Belongs to the anti-sigma-factor antagonist family.</text>
</comment>
<dbReference type="NCBIfam" id="TIGR00377">
    <property type="entry name" value="ant_ant_sig"/>
    <property type="match status" value="1"/>
</dbReference>
<dbReference type="InterPro" id="IPR036513">
    <property type="entry name" value="STAS_dom_sf"/>
</dbReference>
<dbReference type="CDD" id="cd07043">
    <property type="entry name" value="STAS_anti-anti-sigma_factors"/>
    <property type="match status" value="1"/>
</dbReference>
<dbReference type="EMBL" id="AP028654">
    <property type="protein sequence ID" value="BEP27676.1"/>
    <property type="molecule type" value="Genomic_DNA"/>
</dbReference>
<keyword evidence="5" id="KW-1185">Reference proteome</keyword>
<dbReference type="PROSITE" id="PS50801">
    <property type="entry name" value="STAS"/>
    <property type="match status" value="1"/>
</dbReference>
<evidence type="ECO:0000256" key="1">
    <source>
        <dbReference type="ARBA" id="ARBA00009013"/>
    </source>
</evidence>
<accession>A0AAU9DZL8</accession>
<dbReference type="InterPro" id="IPR003658">
    <property type="entry name" value="Anti-sigma_ant"/>
</dbReference>
<evidence type="ECO:0000313" key="5">
    <source>
        <dbReference type="Proteomes" id="UP001321786"/>
    </source>
</evidence>
<feature type="domain" description="STAS" evidence="3">
    <location>
        <begin position="5"/>
        <end position="104"/>
    </location>
</feature>
<sequence>MSLVINKNLIESEDIWSIDLEGDVDINTSNKLKEEINSLLDEREANVELNFKELSYIDSTGLGVLISILKRVKKNENKIVVKNSKKNVFKLFKITGLDKVFELK</sequence>
<dbReference type="Pfam" id="PF01740">
    <property type="entry name" value="STAS"/>
    <property type="match status" value="1"/>
</dbReference>
<evidence type="ECO:0000259" key="3">
    <source>
        <dbReference type="PROSITE" id="PS50801"/>
    </source>
</evidence>
<dbReference type="KEGG" id="hprf:HLPR_00070"/>
<dbReference type="InterPro" id="IPR002645">
    <property type="entry name" value="STAS_dom"/>
</dbReference>
<protein>
    <recommendedName>
        <fullName evidence="2">Anti-sigma factor antagonist</fullName>
    </recommendedName>
</protein>
<dbReference type="Proteomes" id="UP001321786">
    <property type="component" value="Chromosome"/>
</dbReference>
<dbReference type="PANTHER" id="PTHR33495">
    <property type="entry name" value="ANTI-SIGMA FACTOR ANTAGONIST TM_1081-RELATED-RELATED"/>
    <property type="match status" value="1"/>
</dbReference>
<dbReference type="AlphaFoldDB" id="A0AAU9DZL8"/>
<gene>
    <name evidence="4" type="ORF">HLPR_00070</name>
</gene>
<name>A0AAU9DZL8_9FIRM</name>
<evidence type="ECO:0000256" key="2">
    <source>
        <dbReference type="RuleBase" id="RU003749"/>
    </source>
</evidence>
<reference evidence="4 5" key="1">
    <citation type="submission" date="2023-08" db="EMBL/GenBank/DDBJ databases">
        <title>Helicovermis profunda gen. nov., sp. nov., a novel mesophilic, fermentative bacterium within the Bacillota from a deep-sea hydrothermal vent chimney.</title>
        <authorList>
            <person name="Miyazaki U."/>
            <person name="Mizutani D."/>
            <person name="Hashimoto Y."/>
            <person name="Tame A."/>
            <person name="Sawayama S."/>
            <person name="Miyazaki J."/>
            <person name="Takai K."/>
            <person name="Nakagawa S."/>
        </authorList>
    </citation>
    <scope>NUCLEOTIDE SEQUENCE [LARGE SCALE GENOMIC DNA]</scope>
    <source>
        <strain evidence="4 5">S502</strain>
    </source>
</reference>
<dbReference type="GO" id="GO:0043856">
    <property type="term" value="F:anti-sigma factor antagonist activity"/>
    <property type="evidence" value="ECO:0007669"/>
    <property type="project" value="InterPro"/>
</dbReference>
<organism evidence="4 5">
    <name type="scientific">Helicovermis profundi</name>
    <dbReference type="NCBI Taxonomy" id="3065157"/>
    <lineage>
        <taxon>Bacteria</taxon>
        <taxon>Bacillati</taxon>
        <taxon>Bacillota</taxon>
        <taxon>Clostridia</taxon>
        <taxon>Helicovermis</taxon>
    </lineage>
</organism>
<proteinExistence type="inferred from homology"/>
<evidence type="ECO:0000313" key="4">
    <source>
        <dbReference type="EMBL" id="BEP27676.1"/>
    </source>
</evidence>
<dbReference type="Gene3D" id="3.30.750.24">
    <property type="entry name" value="STAS domain"/>
    <property type="match status" value="1"/>
</dbReference>
<dbReference type="RefSeq" id="WP_338536048.1">
    <property type="nucleotide sequence ID" value="NZ_AP028654.1"/>
</dbReference>
<dbReference type="SUPFAM" id="SSF52091">
    <property type="entry name" value="SpoIIaa-like"/>
    <property type="match status" value="1"/>
</dbReference>